<comment type="similarity">
    <text evidence="8">Belongs to the NhaC Na(+)/H(+) (TC 2.A.35) antiporter family.</text>
</comment>
<dbReference type="AlphaFoldDB" id="A0A140L7R1"/>
<dbReference type="InterPro" id="IPR018461">
    <property type="entry name" value="Na/H_Antiport_NhaC-like_C"/>
</dbReference>
<dbReference type="InterPro" id="IPR052180">
    <property type="entry name" value="NhaC_Na-H+_Antiporter"/>
</dbReference>
<keyword evidence="7 9" id="KW-0472">Membrane</keyword>
<comment type="subcellular location">
    <subcellularLocation>
        <location evidence="1">Cell membrane</location>
        <topology evidence="1">Multi-pass membrane protein</topology>
    </subcellularLocation>
</comment>
<organism evidence="11 12">
    <name type="scientific">Thermotalea metallivorans</name>
    <dbReference type="NCBI Taxonomy" id="520762"/>
    <lineage>
        <taxon>Bacteria</taxon>
        <taxon>Bacillati</taxon>
        <taxon>Bacillota</taxon>
        <taxon>Clostridia</taxon>
        <taxon>Peptostreptococcales</taxon>
        <taxon>Thermotaleaceae</taxon>
        <taxon>Thermotalea</taxon>
    </lineage>
</organism>
<feature type="transmembrane region" description="Helical" evidence="9">
    <location>
        <begin position="142"/>
        <end position="160"/>
    </location>
</feature>
<keyword evidence="3" id="KW-0050">Antiport</keyword>
<keyword evidence="12" id="KW-1185">Reference proteome</keyword>
<feature type="transmembrane region" description="Helical" evidence="9">
    <location>
        <begin position="226"/>
        <end position="247"/>
    </location>
</feature>
<dbReference type="GO" id="GO:0015297">
    <property type="term" value="F:antiporter activity"/>
    <property type="evidence" value="ECO:0007669"/>
    <property type="project" value="UniProtKB-KW"/>
</dbReference>
<protein>
    <submittedName>
        <fullName evidence="11">Malate-2H(+)/Na(+)-lactate antiporter</fullName>
    </submittedName>
</protein>
<dbReference type="Proteomes" id="UP000070456">
    <property type="component" value="Unassembled WGS sequence"/>
</dbReference>
<feature type="transmembrane region" description="Helical" evidence="9">
    <location>
        <begin position="67"/>
        <end position="86"/>
    </location>
</feature>
<dbReference type="EMBL" id="LOEE01000026">
    <property type="protein sequence ID" value="KXG76586.1"/>
    <property type="molecule type" value="Genomic_DNA"/>
</dbReference>
<keyword evidence="5 9" id="KW-0812">Transmembrane</keyword>
<feature type="transmembrane region" description="Helical" evidence="9">
    <location>
        <begin position="106"/>
        <end position="135"/>
    </location>
</feature>
<feature type="transmembrane region" description="Helical" evidence="9">
    <location>
        <begin position="7"/>
        <end position="25"/>
    </location>
</feature>
<sequence length="456" mass="49414">MKKTIGMPWTYGTLFVMLFSILLSIQLGYSAYYGLMISIIFIGAVVHSHGYTPKEIANMLGKGIKSAWIVLVVMALIGILIGLWMMGGTIPTMMYLGFRYLSDLNFILAAFLITSMVSMVLGTSLGTMGTVGMALVGIGKGLSIPLPLLVGAIVSGGYFGDRSSPMSSSANLTAVVTETKLPDNLRHMAATITPVFILCTIFYAIAGRFYAVHGPNPEIMELQHMLATYFPIHWMMLIPPLMIMVMAIFRFPMLHSLIVGLLASLGIILFQQQFSFSQILEAALLGFQHPIPEVSAILSGGGLLSMKNVILIIASSTALNGILDGTRMIEPLIHKFIAKTKNSGDLILRTSFLSFIIAVITCNQTLAVIIPGKFLQKVFREHQISLNTLARTIADSGIVLVPLIPWNVNGVIITAMFGISISAFAPYALLTYLTPLCTLAFGYMGLVKKDCVNVSL</sequence>
<feature type="domain" description="Na+/H+ antiporter NhaC-like C-terminal" evidence="10">
    <location>
        <begin position="158"/>
        <end position="446"/>
    </location>
</feature>
<evidence type="ECO:0000256" key="8">
    <source>
        <dbReference type="ARBA" id="ARBA00038435"/>
    </source>
</evidence>
<dbReference type="OrthoDB" id="9762978at2"/>
<evidence type="ECO:0000256" key="5">
    <source>
        <dbReference type="ARBA" id="ARBA00022692"/>
    </source>
</evidence>
<evidence type="ECO:0000313" key="11">
    <source>
        <dbReference type="EMBL" id="KXG76586.1"/>
    </source>
</evidence>
<dbReference type="STRING" id="520762.AN619_09110"/>
<accession>A0A140L7R1</accession>
<feature type="transmembrane region" description="Helical" evidence="9">
    <location>
        <begin position="253"/>
        <end position="270"/>
    </location>
</feature>
<dbReference type="PANTHER" id="PTHR33451:SF3">
    <property type="entry name" value="MALATE-2H(+)_NA(+)-LACTATE ANTIPORTER"/>
    <property type="match status" value="1"/>
</dbReference>
<proteinExistence type="inferred from homology"/>
<feature type="transmembrane region" description="Helical" evidence="9">
    <location>
        <begin position="188"/>
        <end position="206"/>
    </location>
</feature>
<evidence type="ECO:0000256" key="1">
    <source>
        <dbReference type="ARBA" id="ARBA00004651"/>
    </source>
</evidence>
<keyword evidence="2" id="KW-0813">Transport</keyword>
<evidence type="ECO:0000259" key="10">
    <source>
        <dbReference type="Pfam" id="PF03553"/>
    </source>
</evidence>
<evidence type="ECO:0000256" key="9">
    <source>
        <dbReference type="SAM" id="Phobius"/>
    </source>
</evidence>
<name>A0A140L7R1_9FIRM</name>
<gene>
    <name evidence="11" type="primary">mleN_2</name>
    <name evidence="11" type="ORF">AN619_09110</name>
</gene>
<evidence type="ECO:0000313" key="12">
    <source>
        <dbReference type="Proteomes" id="UP000070456"/>
    </source>
</evidence>
<reference evidence="11 12" key="1">
    <citation type="submission" date="2015-12" db="EMBL/GenBank/DDBJ databases">
        <title>Draft genome sequence of the thermoanaerobe Thermotalea metallivorans, an isolate from the runoff channel of the Great Artesian Basin, Australia.</title>
        <authorList>
            <person name="Patel B.K."/>
        </authorList>
    </citation>
    <scope>NUCLEOTIDE SEQUENCE [LARGE SCALE GENOMIC DNA]</scope>
    <source>
        <strain evidence="11 12">B2-1</strain>
    </source>
</reference>
<comment type="caution">
    <text evidence="11">The sequence shown here is derived from an EMBL/GenBank/DDBJ whole genome shotgun (WGS) entry which is preliminary data.</text>
</comment>
<evidence type="ECO:0000256" key="7">
    <source>
        <dbReference type="ARBA" id="ARBA00023136"/>
    </source>
</evidence>
<dbReference type="GO" id="GO:0005886">
    <property type="term" value="C:plasma membrane"/>
    <property type="evidence" value="ECO:0007669"/>
    <property type="project" value="UniProtKB-SubCell"/>
</dbReference>
<evidence type="ECO:0000256" key="2">
    <source>
        <dbReference type="ARBA" id="ARBA00022448"/>
    </source>
</evidence>
<dbReference type="PANTHER" id="PTHR33451">
    <property type="entry name" value="MALATE-2H(+)/NA(+)-LACTATE ANTIPORTER"/>
    <property type="match status" value="1"/>
</dbReference>
<dbReference type="Pfam" id="PF03553">
    <property type="entry name" value="Na_H_antiporter"/>
    <property type="match status" value="1"/>
</dbReference>
<evidence type="ECO:0000256" key="4">
    <source>
        <dbReference type="ARBA" id="ARBA00022475"/>
    </source>
</evidence>
<feature type="transmembrane region" description="Helical" evidence="9">
    <location>
        <begin position="31"/>
        <end position="47"/>
    </location>
</feature>
<dbReference type="RefSeq" id="WP_068555289.1">
    <property type="nucleotide sequence ID" value="NZ_LOEE01000026.1"/>
</dbReference>
<evidence type="ECO:0000256" key="3">
    <source>
        <dbReference type="ARBA" id="ARBA00022449"/>
    </source>
</evidence>
<evidence type="ECO:0000256" key="6">
    <source>
        <dbReference type="ARBA" id="ARBA00022989"/>
    </source>
</evidence>
<keyword evidence="4" id="KW-1003">Cell membrane</keyword>
<keyword evidence="6 9" id="KW-1133">Transmembrane helix</keyword>